<feature type="chain" id="PRO_5004104781" evidence="1">
    <location>
        <begin position="23"/>
        <end position="358"/>
    </location>
</feature>
<dbReference type="InterPro" id="IPR043504">
    <property type="entry name" value="Peptidase_S1_PA_chymotrypsin"/>
</dbReference>
<keyword evidence="3" id="KW-0645">Protease</keyword>
<evidence type="ECO:0000259" key="2">
    <source>
        <dbReference type="PROSITE" id="PS50240"/>
    </source>
</evidence>
<dbReference type="PANTHER" id="PTHR24260">
    <property type="match status" value="1"/>
</dbReference>
<dbReference type="PROSITE" id="PS50240">
    <property type="entry name" value="TRYPSIN_DOM"/>
    <property type="match status" value="1"/>
</dbReference>
<dbReference type="InterPro" id="IPR009003">
    <property type="entry name" value="Peptidase_S1_PA"/>
</dbReference>
<keyword evidence="3" id="KW-0378">Hydrolase</keyword>
<organism evidence="3">
    <name type="scientific">Nilaparvata lugens</name>
    <name type="common">Brown planthopper</name>
    <dbReference type="NCBI Taxonomy" id="108931"/>
    <lineage>
        <taxon>Eukaryota</taxon>
        <taxon>Metazoa</taxon>
        <taxon>Ecdysozoa</taxon>
        <taxon>Arthropoda</taxon>
        <taxon>Hexapoda</taxon>
        <taxon>Insecta</taxon>
        <taxon>Pterygota</taxon>
        <taxon>Neoptera</taxon>
        <taxon>Paraneoptera</taxon>
        <taxon>Hemiptera</taxon>
        <taxon>Auchenorrhyncha</taxon>
        <taxon>Fulgoroidea</taxon>
        <taxon>Delphacidae</taxon>
        <taxon>Delphacinae</taxon>
        <taxon>Nilaparvata</taxon>
    </lineage>
</organism>
<feature type="signal peptide" evidence="1">
    <location>
        <begin position="1"/>
        <end position="22"/>
    </location>
</feature>
<feature type="non-terminal residue" evidence="3">
    <location>
        <position position="358"/>
    </location>
</feature>
<reference evidence="3" key="2">
    <citation type="journal article" date="2013" name="BMC Genomics">
        <title>The genome- and transcriptome-wide analysis of innate immunity in the brown planthopper, Nilaparvata lugens.</title>
        <authorList>
            <person name="Bao Y.Y."/>
            <person name="Qu L.Y."/>
            <person name="Zhao D."/>
            <person name="Chen L.B."/>
            <person name="Jin H.Y."/>
            <person name="Xu L.M."/>
            <person name="Cheng J.A."/>
            <person name="Zhang C.X."/>
        </authorList>
    </citation>
    <scope>NUCLEOTIDE SEQUENCE</scope>
</reference>
<sequence>MQWQWLIPAAAFSLLFARPTLAAHQQYQGDTCASDGSTCVPFSKCTLAQGELQSGKRPPLCGFEEAEPIVCCTLELANRFGESAKSISEHMCSKYEEESCGTSNNTERTNEPMTFMGMIGYGPRSNISWLCTGTLISRRYILSAAHCADTPRGPAAWVSLGHGDPKGKSIYSIKVHFPHYEYQPPRLYNDIALYRLNKVVEFGKYIRPVCLPSVAASDLDFSRIAISAGWTPLSDKEFISFNDSIRLVPNYRCGLAGTPEELPNGPRENLLCASQVSPDTSCVKARYGGILISPITPIPIDNSPQCYLEKQLGLLAVGQRCGIAEYPGVYMNLTYFQPWIESVVWPENSTYTEIIWNN</sequence>
<dbReference type="AlphaFoldDB" id="N0A0S4"/>
<dbReference type="GO" id="GO:0006508">
    <property type="term" value="P:proteolysis"/>
    <property type="evidence" value="ECO:0007669"/>
    <property type="project" value="UniProtKB-KW"/>
</dbReference>
<dbReference type="InterPro" id="IPR051333">
    <property type="entry name" value="CLIP_Serine_Protease"/>
</dbReference>
<dbReference type="InterPro" id="IPR018114">
    <property type="entry name" value="TRYPSIN_HIS"/>
</dbReference>
<dbReference type="PANTHER" id="PTHR24260:SF136">
    <property type="entry name" value="GH08193P-RELATED"/>
    <property type="match status" value="1"/>
</dbReference>
<dbReference type="Pfam" id="PF00089">
    <property type="entry name" value="Trypsin"/>
    <property type="match status" value="1"/>
</dbReference>
<reference evidence="3" key="1">
    <citation type="submission" date="2012-12" db="EMBL/GenBank/DDBJ databases">
        <authorList>
            <person name="Bao Y.-Y."/>
            <person name="Zhang C.-X."/>
        </authorList>
    </citation>
    <scope>NUCLEOTIDE SEQUENCE</scope>
</reference>
<dbReference type="Gene3D" id="2.40.10.10">
    <property type="entry name" value="Trypsin-like serine proteases"/>
    <property type="match status" value="2"/>
</dbReference>
<dbReference type="PROSITE" id="PS00134">
    <property type="entry name" value="TRYPSIN_HIS"/>
    <property type="match status" value="1"/>
</dbReference>
<accession>N0A0S4</accession>
<evidence type="ECO:0000256" key="1">
    <source>
        <dbReference type="SAM" id="SignalP"/>
    </source>
</evidence>
<evidence type="ECO:0000313" key="3">
    <source>
        <dbReference type="EMBL" id="AGK40923.1"/>
    </source>
</evidence>
<dbReference type="SUPFAM" id="SSF50494">
    <property type="entry name" value="Trypsin-like serine proteases"/>
    <property type="match status" value="1"/>
</dbReference>
<dbReference type="EMBL" id="KC355223">
    <property type="protein sequence ID" value="AGK40923.1"/>
    <property type="molecule type" value="mRNA"/>
</dbReference>
<name>N0A0S4_NILLU</name>
<feature type="domain" description="Peptidase S1" evidence="2">
    <location>
        <begin position="130"/>
        <end position="345"/>
    </location>
</feature>
<protein>
    <submittedName>
        <fullName evidence="3">Serine protease snake-5</fullName>
    </submittedName>
</protein>
<dbReference type="GO" id="GO:0004252">
    <property type="term" value="F:serine-type endopeptidase activity"/>
    <property type="evidence" value="ECO:0007669"/>
    <property type="project" value="InterPro"/>
</dbReference>
<dbReference type="SMART" id="SM00020">
    <property type="entry name" value="Tryp_SPc"/>
    <property type="match status" value="1"/>
</dbReference>
<dbReference type="OrthoDB" id="5565075at2759"/>
<proteinExistence type="evidence at transcript level"/>
<dbReference type="InterPro" id="IPR001254">
    <property type="entry name" value="Trypsin_dom"/>
</dbReference>
<keyword evidence="1" id="KW-0732">Signal</keyword>